<evidence type="ECO:0000256" key="3">
    <source>
        <dbReference type="SAM" id="MobiDB-lite"/>
    </source>
</evidence>
<dbReference type="InterPro" id="IPR051190">
    <property type="entry name" value="Baculoviral_IAP"/>
</dbReference>
<feature type="compositionally biased region" description="Basic and acidic residues" evidence="3">
    <location>
        <begin position="399"/>
        <end position="411"/>
    </location>
</feature>
<dbReference type="PANTHER" id="PTHR46771">
    <property type="entry name" value="DETERIN"/>
    <property type="match status" value="1"/>
</dbReference>
<evidence type="ECO:0000256" key="1">
    <source>
        <dbReference type="ARBA" id="ARBA00022723"/>
    </source>
</evidence>
<feature type="compositionally biased region" description="Polar residues" evidence="3">
    <location>
        <begin position="689"/>
        <end position="705"/>
    </location>
</feature>
<dbReference type="Pfam" id="PF00653">
    <property type="entry name" value="BIR"/>
    <property type="match status" value="2"/>
</dbReference>
<feature type="compositionally biased region" description="Basic residues" evidence="3">
    <location>
        <begin position="258"/>
        <end position="275"/>
    </location>
</feature>
<dbReference type="CDD" id="cd00022">
    <property type="entry name" value="BIR"/>
    <property type="match status" value="2"/>
</dbReference>
<accession>A0AAN6N5N1</accession>
<organism evidence="4 5">
    <name type="scientific">Diplogelasinospora grovesii</name>
    <dbReference type="NCBI Taxonomy" id="303347"/>
    <lineage>
        <taxon>Eukaryota</taxon>
        <taxon>Fungi</taxon>
        <taxon>Dikarya</taxon>
        <taxon>Ascomycota</taxon>
        <taxon>Pezizomycotina</taxon>
        <taxon>Sordariomycetes</taxon>
        <taxon>Sordariomycetidae</taxon>
        <taxon>Sordariales</taxon>
        <taxon>Diplogelasinosporaceae</taxon>
        <taxon>Diplogelasinospora</taxon>
    </lineage>
</organism>
<sequence>MAMAESDERFFIFENRLASFQGPQPVAKSRTQKALHWPHKSLSPVELAKAGFVFEPHPASPDNVFCFLCNKALDGWEANDNPLEEHVKHSPSCGWAIMAAIEAEMGDFGKVHPLEPSMIEARKATFGGRWPYESKKGFKCKTKQLAEAGWIYTPTLEADDMATCAYCQLALDGWEAGDKPMQRSPDCPFFVLVSQNPPPKKMGRTKAVGASKASRLSVQSVATVATAISDLGSTADITADHDDSVMTTTSVMTQGGRKTAKGRKAPATKARKTRAKQADAVEILEDEPEAPVPPPKPARGRKRASDAMEDSAITNAEAPAPKKRAARTRASNTTTADTSIMTTATQETDMPDAAPVKPAAGRKKAAAKTTRKASQSSSLKPKASIASLRANLPEDEEIDRQLQADLERPLTDDEDLAADSESEKKKGPASAKGRAKKPTTTRKASAQNKKVQNEDHAMFDPTLAEPDEAVIEAELKALELEVEAEEQMEVERQIETETLAVPKKGRKAAGTRKVSKQTKKAKPPVPPSDPVDEPMEEAEPEPEPVQEPVQPEEPEPEPMDDADTSSGTVVNKTAARTSTGKRGRGRPPKRSSALQSADEELEERRSSAESVQVKVQFESGTRESLRKTPARVSTQPAPVEEESTTPTGPTPARTDKALPPPPPQSETPRPPPTTPRAHRITPSALAKQTAISPSQSLQSSDAENQPPSSKPSSKPTASAMPKRVVLAPVAATPRNVVAGLQSTTPWTVVDIDMVFSSPSKSEADKQNGVDRLLRKGTELTSPEKRMTVEEWIYHNAGLAEQKLKHECEVMVTTFEKEGTRAMNVLEGLIAE</sequence>
<feature type="compositionally biased region" description="Low complexity" evidence="3">
    <location>
        <begin position="706"/>
        <end position="715"/>
    </location>
</feature>
<feature type="region of interest" description="Disordered" evidence="3">
    <location>
        <begin position="485"/>
        <end position="721"/>
    </location>
</feature>
<feature type="compositionally biased region" description="Low complexity" evidence="3">
    <location>
        <begin position="328"/>
        <end position="345"/>
    </location>
</feature>
<evidence type="ECO:0000313" key="4">
    <source>
        <dbReference type="EMBL" id="KAK3938213.1"/>
    </source>
</evidence>
<feature type="compositionally biased region" description="Basic residues" evidence="3">
    <location>
        <begin position="360"/>
        <end position="371"/>
    </location>
</feature>
<dbReference type="AlphaFoldDB" id="A0AAN6N5N1"/>
<evidence type="ECO:0000256" key="2">
    <source>
        <dbReference type="ARBA" id="ARBA00022833"/>
    </source>
</evidence>
<feature type="compositionally biased region" description="Pro residues" evidence="3">
    <location>
        <begin position="658"/>
        <end position="674"/>
    </location>
</feature>
<dbReference type="InterPro" id="IPR001370">
    <property type="entry name" value="BIR_rpt"/>
</dbReference>
<keyword evidence="5" id="KW-1185">Reference proteome</keyword>
<comment type="caution">
    <text evidence="4">The sequence shown here is derived from an EMBL/GenBank/DDBJ whole genome shotgun (WGS) entry which is preliminary data.</text>
</comment>
<feature type="region of interest" description="Disordered" evidence="3">
    <location>
        <begin position="249"/>
        <end position="463"/>
    </location>
</feature>
<name>A0AAN6N5N1_9PEZI</name>
<feature type="compositionally biased region" description="Basic residues" evidence="3">
    <location>
        <begin position="503"/>
        <end position="522"/>
    </location>
</feature>
<feature type="compositionally biased region" description="Polar residues" evidence="3">
    <location>
        <begin position="441"/>
        <end position="450"/>
    </location>
</feature>
<proteinExistence type="predicted"/>
<dbReference type="EMBL" id="MU853834">
    <property type="protein sequence ID" value="KAK3938213.1"/>
    <property type="molecule type" value="Genomic_DNA"/>
</dbReference>
<feature type="compositionally biased region" description="Acidic residues" evidence="3">
    <location>
        <begin position="530"/>
        <end position="563"/>
    </location>
</feature>
<dbReference type="SMART" id="SM00238">
    <property type="entry name" value="BIR"/>
    <property type="match status" value="2"/>
</dbReference>
<dbReference type="Proteomes" id="UP001303473">
    <property type="component" value="Unassembled WGS sequence"/>
</dbReference>
<protein>
    <submittedName>
        <fullName evidence="4">Uncharacterized protein</fullName>
    </submittedName>
</protein>
<dbReference type="Gene3D" id="1.10.1170.10">
    <property type="entry name" value="Inhibitor Of Apoptosis Protein (2mihbC-IAP-1), Chain A"/>
    <property type="match status" value="2"/>
</dbReference>
<dbReference type="PROSITE" id="PS50143">
    <property type="entry name" value="BIR_REPEAT_2"/>
    <property type="match status" value="2"/>
</dbReference>
<reference evidence="5" key="1">
    <citation type="journal article" date="2023" name="Mol. Phylogenet. Evol.">
        <title>Genome-scale phylogeny and comparative genomics of the fungal order Sordariales.</title>
        <authorList>
            <person name="Hensen N."/>
            <person name="Bonometti L."/>
            <person name="Westerberg I."/>
            <person name="Brannstrom I.O."/>
            <person name="Guillou S."/>
            <person name="Cros-Aarteil S."/>
            <person name="Calhoun S."/>
            <person name="Haridas S."/>
            <person name="Kuo A."/>
            <person name="Mondo S."/>
            <person name="Pangilinan J."/>
            <person name="Riley R."/>
            <person name="LaButti K."/>
            <person name="Andreopoulos B."/>
            <person name="Lipzen A."/>
            <person name="Chen C."/>
            <person name="Yan M."/>
            <person name="Daum C."/>
            <person name="Ng V."/>
            <person name="Clum A."/>
            <person name="Steindorff A."/>
            <person name="Ohm R.A."/>
            <person name="Martin F."/>
            <person name="Silar P."/>
            <person name="Natvig D.O."/>
            <person name="Lalanne C."/>
            <person name="Gautier V."/>
            <person name="Ament-Velasquez S.L."/>
            <person name="Kruys A."/>
            <person name="Hutchinson M.I."/>
            <person name="Powell A.J."/>
            <person name="Barry K."/>
            <person name="Miller A.N."/>
            <person name="Grigoriev I.V."/>
            <person name="Debuchy R."/>
            <person name="Gladieux P."/>
            <person name="Hiltunen Thoren M."/>
            <person name="Johannesson H."/>
        </authorList>
    </citation>
    <scope>NUCLEOTIDE SEQUENCE [LARGE SCALE GENOMIC DNA]</scope>
    <source>
        <strain evidence="5">CBS 340.73</strain>
    </source>
</reference>
<dbReference type="GO" id="GO:0046872">
    <property type="term" value="F:metal ion binding"/>
    <property type="evidence" value="ECO:0007669"/>
    <property type="project" value="UniProtKB-KW"/>
</dbReference>
<evidence type="ECO:0000313" key="5">
    <source>
        <dbReference type="Proteomes" id="UP001303473"/>
    </source>
</evidence>
<keyword evidence="2" id="KW-0862">Zinc</keyword>
<feature type="compositionally biased region" description="Basic residues" evidence="3">
    <location>
        <begin position="579"/>
        <end position="589"/>
    </location>
</feature>
<keyword evidence="1" id="KW-0479">Metal-binding</keyword>
<dbReference type="PANTHER" id="PTHR46771:SF5">
    <property type="entry name" value="DETERIN"/>
    <property type="match status" value="1"/>
</dbReference>
<dbReference type="SUPFAM" id="SSF57924">
    <property type="entry name" value="Inhibitor of apoptosis (IAP) repeat"/>
    <property type="match status" value="2"/>
</dbReference>
<gene>
    <name evidence="4" type="ORF">QBC46DRAFT_460363</name>
</gene>